<reference evidence="1" key="1">
    <citation type="submission" date="2014-11" db="EMBL/GenBank/DDBJ databases">
        <authorList>
            <person name="Amaro Gonzalez C."/>
        </authorList>
    </citation>
    <scope>NUCLEOTIDE SEQUENCE</scope>
</reference>
<reference evidence="1" key="2">
    <citation type="journal article" date="2015" name="Fish Shellfish Immunol.">
        <title>Early steps in the European eel (Anguilla anguilla)-Vibrio vulnificus interaction in the gills: Role of the RtxA13 toxin.</title>
        <authorList>
            <person name="Callol A."/>
            <person name="Pajuelo D."/>
            <person name="Ebbesson L."/>
            <person name="Teles M."/>
            <person name="MacKenzie S."/>
            <person name="Amaro C."/>
        </authorList>
    </citation>
    <scope>NUCLEOTIDE SEQUENCE</scope>
</reference>
<evidence type="ECO:0000313" key="1">
    <source>
        <dbReference type="EMBL" id="JAH07586.1"/>
    </source>
</evidence>
<organism evidence="1">
    <name type="scientific">Anguilla anguilla</name>
    <name type="common">European freshwater eel</name>
    <name type="synonym">Muraena anguilla</name>
    <dbReference type="NCBI Taxonomy" id="7936"/>
    <lineage>
        <taxon>Eukaryota</taxon>
        <taxon>Metazoa</taxon>
        <taxon>Chordata</taxon>
        <taxon>Craniata</taxon>
        <taxon>Vertebrata</taxon>
        <taxon>Euteleostomi</taxon>
        <taxon>Actinopterygii</taxon>
        <taxon>Neopterygii</taxon>
        <taxon>Teleostei</taxon>
        <taxon>Anguilliformes</taxon>
        <taxon>Anguillidae</taxon>
        <taxon>Anguilla</taxon>
    </lineage>
</organism>
<name>A0A0E9PSH4_ANGAN</name>
<proteinExistence type="predicted"/>
<dbReference type="AlphaFoldDB" id="A0A0E9PSH4"/>
<sequence>MLLKYFPVRFPTIKSQVRKQSDNTLVAHS</sequence>
<dbReference type="EMBL" id="GBXM01100991">
    <property type="protein sequence ID" value="JAH07586.1"/>
    <property type="molecule type" value="Transcribed_RNA"/>
</dbReference>
<protein>
    <submittedName>
        <fullName evidence="1">Uncharacterized protein</fullName>
    </submittedName>
</protein>
<accession>A0A0E9PSH4</accession>